<evidence type="ECO:0000256" key="9">
    <source>
        <dbReference type="ARBA" id="ARBA00022982"/>
    </source>
</evidence>
<evidence type="ECO:0000256" key="5">
    <source>
        <dbReference type="ARBA" id="ARBA00022531"/>
    </source>
</evidence>
<evidence type="ECO:0000313" key="17">
    <source>
        <dbReference type="Proteomes" id="UP000327458"/>
    </source>
</evidence>
<gene>
    <name evidence="15" type="ORF">EKD02_08880</name>
    <name evidence="13" type="ORF">FP507_01950</name>
    <name evidence="14" type="ORF">GJ685_06885</name>
</gene>
<dbReference type="GO" id="GO:0042314">
    <property type="term" value="F:bacteriochlorophyll binding"/>
    <property type="evidence" value="ECO:0007669"/>
    <property type="project" value="UniProtKB-UniRule"/>
</dbReference>
<evidence type="ECO:0000256" key="7">
    <source>
        <dbReference type="ARBA" id="ARBA00022842"/>
    </source>
</evidence>
<accession>A0A432ATL2</accession>
<dbReference type="Pfam" id="PF02043">
    <property type="entry name" value="Bac_chlorC"/>
    <property type="match status" value="1"/>
</dbReference>
<keyword evidence="3 12" id="KW-0813">Transport</keyword>
<proteinExistence type="inferred from homology"/>
<dbReference type="AlphaFoldDB" id="A0A432ATL2"/>
<comment type="subcellular location">
    <subcellularLocation>
        <location evidence="1 12">Chlorosome</location>
        <location evidence="1 12">Chlorosome envelope</location>
    </subcellularLocation>
</comment>
<dbReference type="RefSeq" id="WP_011889617.1">
    <property type="nucleotide sequence ID" value="NZ_CP041698.1"/>
</dbReference>
<comment type="function">
    <text evidence="12">Component of the photosynthetic apparatus.</text>
</comment>
<keyword evidence="5 12" id="KW-0602">Photosynthesis</keyword>
<evidence type="ECO:0000313" key="18">
    <source>
        <dbReference type="Proteomes" id="UP000489351"/>
    </source>
</evidence>
<comment type="caution">
    <text evidence="15">The sequence shown here is derived from an EMBL/GenBank/DDBJ whole genome shotgun (WGS) entry which is preliminary data.</text>
</comment>
<reference evidence="13 17" key="2">
    <citation type="submission" date="2019-07" db="EMBL/GenBank/DDBJ databases">
        <title>Draft genome Sequence of Chlorobium phaeovibrioides sp. strain PhvTcv-s14, from the Phylum Chlorobi.</title>
        <authorList>
            <person name="Babenko V."/>
            <person name="Boldyreva D."/>
            <person name="Kanygina A."/>
            <person name="Selezneva O."/>
            <person name="Akopiyan T."/>
            <person name="Lunina O."/>
        </authorList>
    </citation>
    <scope>NUCLEOTIDE SEQUENCE [LARGE SCALE GENOMIC DNA]</scope>
    <source>
        <strain evidence="13 17">GrTcv12</strain>
    </source>
</reference>
<dbReference type="InterPro" id="IPR038387">
    <property type="entry name" value="Bchl_C-bd_sf"/>
</dbReference>
<dbReference type="EMBL" id="WUBZ01000021">
    <property type="protein sequence ID" value="MWV54790.1"/>
    <property type="molecule type" value="Genomic_DNA"/>
</dbReference>
<evidence type="ECO:0000256" key="2">
    <source>
        <dbReference type="ARBA" id="ARBA00008065"/>
    </source>
</evidence>
<dbReference type="Proteomes" id="UP000327458">
    <property type="component" value="Unassembled WGS sequence"/>
</dbReference>
<dbReference type="Proteomes" id="UP000489351">
    <property type="component" value="Unassembled WGS sequence"/>
</dbReference>
<keyword evidence="10 12" id="KW-0157">Chromophore</keyword>
<dbReference type="GO" id="GO:0046872">
    <property type="term" value="F:metal ion binding"/>
    <property type="evidence" value="ECO:0007669"/>
    <property type="project" value="UniProtKB-UniRule"/>
</dbReference>
<keyword evidence="6 12" id="KW-0479">Metal-binding</keyword>
<dbReference type="OMA" id="WWVVGDA"/>
<keyword evidence="7 12" id="KW-0460">Magnesium</keyword>
<dbReference type="EMBL" id="RXYK01000017">
    <property type="protein sequence ID" value="RTY35944.1"/>
    <property type="molecule type" value="Genomic_DNA"/>
</dbReference>
<evidence type="ECO:0000256" key="3">
    <source>
        <dbReference type="ARBA" id="ARBA00022448"/>
    </source>
</evidence>
<reference evidence="14 18" key="3">
    <citation type="submission" date="2019-11" db="EMBL/GenBank/DDBJ databases">
        <title>Green- and brown-colored morphotypes of Chlorobia in the stratified aquatic ecosystems of Kandalaksha Gulf (White Sea): A model for study of the accessory genome evolution.</title>
        <authorList>
            <person name="Grouzdev D.S."/>
        </authorList>
    </citation>
    <scope>NUCLEOTIDE SEQUENCE [LARGE SCALE GENOMIC DNA]</scope>
    <source>
        <strain evidence="14 18">ZM</strain>
    </source>
</reference>
<keyword evidence="4 12" id="KW-0148">Chlorophyll</keyword>
<keyword evidence="18" id="KW-1185">Reference proteome</keyword>
<comment type="similarity">
    <text evidence="2 12">Belongs to the BChl C/E-binding protein family.</text>
</comment>
<dbReference type="Proteomes" id="UP000279908">
    <property type="component" value="Unassembled WGS sequence"/>
</dbReference>
<evidence type="ECO:0000256" key="1">
    <source>
        <dbReference type="ARBA" id="ARBA00004357"/>
    </source>
</evidence>
<dbReference type="GO" id="GO:0033105">
    <property type="term" value="C:chlorosome envelope"/>
    <property type="evidence" value="ECO:0007669"/>
    <property type="project" value="UniProtKB-SubCell"/>
</dbReference>
<evidence type="ECO:0000256" key="6">
    <source>
        <dbReference type="ARBA" id="ARBA00022723"/>
    </source>
</evidence>
<sequence>MDRFAGAFTQWAVAFGRFTEIFTDGHWWTMGDYMENVGKTTKRLLVNAYPYINGGGSSGLMRGSSPEVSGYARPTKSVAKRFED</sequence>
<evidence type="ECO:0000313" key="14">
    <source>
        <dbReference type="EMBL" id="MWV54790.1"/>
    </source>
</evidence>
<name>A0A432ATL2_CHLPH</name>
<dbReference type="EMBL" id="VMRG01000001">
    <property type="protein sequence ID" value="KAA6232000.1"/>
    <property type="molecule type" value="Genomic_DNA"/>
</dbReference>
<evidence type="ECO:0000256" key="4">
    <source>
        <dbReference type="ARBA" id="ARBA00022494"/>
    </source>
</evidence>
<dbReference type="Gene3D" id="1.20.5.950">
    <property type="entry name" value="bacteriochlorophyll c-binding protein"/>
    <property type="match status" value="1"/>
</dbReference>
<keyword evidence="11 12" id="KW-0151">Chlorosome</keyword>
<organism evidence="15 16">
    <name type="scientific">Chlorobium phaeovibrioides</name>
    <dbReference type="NCBI Taxonomy" id="1094"/>
    <lineage>
        <taxon>Bacteria</taxon>
        <taxon>Pseudomonadati</taxon>
        <taxon>Chlorobiota</taxon>
        <taxon>Chlorobiia</taxon>
        <taxon>Chlorobiales</taxon>
        <taxon>Chlorobiaceae</taxon>
        <taxon>Chlorobium/Pelodictyon group</taxon>
        <taxon>Chlorobium</taxon>
    </lineage>
</organism>
<evidence type="ECO:0000256" key="8">
    <source>
        <dbReference type="ARBA" id="ARBA00022956"/>
    </source>
</evidence>
<evidence type="ECO:0000256" key="12">
    <source>
        <dbReference type="PIRNR" id="PIRNR002903"/>
    </source>
</evidence>
<dbReference type="GO" id="GO:0015979">
    <property type="term" value="P:photosynthesis"/>
    <property type="evidence" value="ECO:0007669"/>
    <property type="project" value="UniProtKB-UniRule"/>
</dbReference>
<dbReference type="PIRSF" id="PIRSF002903">
    <property type="entry name" value="Bac_chlorC_bd"/>
    <property type="match status" value="1"/>
</dbReference>
<dbReference type="InterPro" id="IPR001470">
    <property type="entry name" value="Bchl_c-bd"/>
</dbReference>
<keyword evidence="9 12" id="KW-0249">Electron transport</keyword>
<reference evidence="15 16" key="1">
    <citation type="submission" date="2018-12" db="EMBL/GenBank/DDBJ databases">
        <authorList>
            <person name="Lunina O.N."/>
            <person name="Grouzdev D.S."/>
            <person name="Gorlenko V.M."/>
            <person name="Savvichev A.S."/>
        </authorList>
    </citation>
    <scope>NUCLEOTIDE SEQUENCE [LARGE SCALE GENOMIC DNA]</scope>
    <source>
        <strain evidence="15 16">BrKhr-17</strain>
    </source>
</reference>
<evidence type="ECO:0000256" key="10">
    <source>
        <dbReference type="ARBA" id="ARBA00022991"/>
    </source>
</evidence>
<evidence type="ECO:0000313" key="15">
    <source>
        <dbReference type="EMBL" id="RTY35944.1"/>
    </source>
</evidence>
<evidence type="ECO:0000313" key="16">
    <source>
        <dbReference type="Proteomes" id="UP000279908"/>
    </source>
</evidence>
<evidence type="ECO:0000256" key="11">
    <source>
        <dbReference type="ARBA" id="ARBA00023021"/>
    </source>
</evidence>
<evidence type="ECO:0000313" key="13">
    <source>
        <dbReference type="EMBL" id="KAA6232000.1"/>
    </source>
</evidence>
<protein>
    <submittedName>
        <fullName evidence="15">Chlorosome protein E</fullName>
    </submittedName>
</protein>
<keyword evidence="8 12" id="KW-0076">Bacteriochlorophyll</keyword>